<sequence>MENIEFLNNAGYDRWQDVVKLTNEHEKWLSSNEDWQVWKPAFGDDFNLLVAIDKTTNKTIGSVISVYHKSIDNSEPLLVIGMFFIVSEFRGINLGLELFDRILKDERFVGINWGLNGMPKMTKKYAEKYGFDKYANSTIAILVIPGENLNPDNLDSDDKLQILDVKNVDIQKIIEFDFKICGGKVRRDNFVKHLFEPTNSFHKVAIDLDNNVVGYCVVRIGINNELSTGPLYANDSKIASTLLKSVLKSIPNLQDHLRLRLFPAKTNSEVRKIAEKLSDGKYLEVTTELFPQFTDHVVQIDTEKVFSIAEYGVTFA</sequence>
<dbReference type="Proteomes" id="UP000887576">
    <property type="component" value="Unplaced"/>
</dbReference>
<protein>
    <submittedName>
        <fullName evidence="2">DUF1248 domain-containing protein</fullName>
    </submittedName>
</protein>
<proteinExistence type="predicted"/>
<reference evidence="2" key="1">
    <citation type="submission" date="2022-11" db="UniProtKB">
        <authorList>
            <consortium name="WormBaseParasite"/>
        </authorList>
    </citation>
    <scope>IDENTIFICATION</scope>
</reference>
<evidence type="ECO:0000313" key="2">
    <source>
        <dbReference type="WBParaSite" id="JU765_v2.g15758.t1"/>
    </source>
</evidence>
<dbReference type="WBParaSite" id="JU765_v2.g15758.t1">
    <property type="protein sequence ID" value="JU765_v2.g15758.t1"/>
    <property type="gene ID" value="JU765_v2.g15758"/>
</dbReference>
<organism evidence="1 2">
    <name type="scientific">Panagrolaimus sp. JU765</name>
    <dbReference type="NCBI Taxonomy" id="591449"/>
    <lineage>
        <taxon>Eukaryota</taxon>
        <taxon>Metazoa</taxon>
        <taxon>Ecdysozoa</taxon>
        <taxon>Nematoda</taxon>
        <taxon>Chromadorea</taxon>
        <taxon>Rhabditida</taxon>
        <taxon>Tylenchina</taxon>
        <taxon>Panagrolaimomorpha</taxon>
        <taxon>Panagrolaimoidea</taxon>
        <taxon>Panagrolaimidae</taxon>
        <taxon>Panagrolaimus</taxon>
    </lineage>
</organism>
<name>A0AC34QF06_9BILA</name>
<accession>A0AC34QF06</accession>
<evidence type="ECO:0000313" key="1">
    <source>
        <dbReference type="Proteomes" id="UP000887576"/>
    </source>
</evidence>